<proteinExistence type="predicted"/>
<dbReference type="Proteomes" id="UP000298030">
    <property type="component" value="Unassembled WGS sequence"/>
</dbReference>
<name>A0A4Y7SGX6_COPMI</name>
<dbReference type="EMBL" id="QPFP01000120">
    <property type="protein sequence ID" value="TEB21150.1"/>
    <property type="molecule type" value="Genomic_DNA"/>
</dbReference>
<feature type="region of interest" description="Disordered" evidence="1">
    <location>
        <begin position="159"/>
        <end position="194"/>
    </location>
</feature>
<evidence type="ECO:0000313" key="3">
    <source>
        <dbReference type="Proteomes" id="UP000298030"/>
    </source>
</evidence>
<reference evidence="2 3" key="1">
    <citation type="journal article" date="2019" name="Nat. Ecol. Evol.">
        <title>Megaphylogeny resolves global patterns of mushroom evolution.</title>
        <authorList>
            <person name="Varga T."/>
            <person name="Krizsan K."/>
            <person name="Foldi C."/>
            <person name="Dima B."/>
            <person name="Sanchez-Garcia M."/>
            <person name="Sanchez-Ramirez S."/>
            <person name="Szollosi G.J."/>
            <person name="Szarkandi J.G."/>
            <person name="Papp V."/>
            <person name="Albert L."/>
            <person name="Andreopoulos W."/>
            <person name="Angelini C."/>
            <person name="Antonin V."/>
            <person name="Barry K.W."/>
            <person name="Bougher N.L."/>
            <person name="Buchanan P."/>
            <person name="Buyck B."/>
            <person name="Bense V."/>
            <person name="Catcheside P."/>
            <person name="Chovatia M."/>
            <person name="Cooper J."/>
            <person name="Damon W."/>
            <person name="Desjardin D."/>
            <person name="Finy P."/>
            <person name="Geml J."/>
            <person name="Haridas S."/>
            <person name="Hughes K."/>
            <person name="Justo A."/>
            <person name="Karasinski D."/>
            <person name="Kautmanova I."/>
            <person name="Kiss B."/>
            <person name="Kocsube S."/>
            <person name="Kotiranta H."/>
            <person name="LaButti K.M."/>
            <person name="Lechner B.E."/>
            <person name="Liimatainen K."/>
            <person name="Lipzen A."/>
            <person name="Lukacs Z."/>
            <person name="Mihaltcheva S."/>
            <person name="Morgado L.N."/>
            <person name="Niskanen T."/>
            <person name="Noordeloos M.E."/>
            <person name="Ohm R.A."/>
            <person name="Ortiz-Santana B."/>
            <person name="Ovrebo C."/>
            <person name="Racz N."/>
            <person name="Riley R."/>
            <person name="Savchenko A."/>
            <person name="Shiryaev A."/>
            <person name="Soop K."/>
            <person name="Spirin V."/>
            <person name="Szebenyi C."/>
            <person name="Tomsovsky M."/>
            <person name="Tulloss R.E."/>
            <person name="Uehling J."/>
            <person name="Grigoriev I.V."/>
            <person name="Vagvolgyi C."/>
            <person name="Papp T."/>
            <person name="Martin F.M."/>
            <person name="Miettinen O."/>
            <person name="Hibbett D.S."/>
            <person name="Nagy L.G."/>
        </authorList>
    </citation>
    <scope>NUCLEOTIDE SEQUENCE [LARGE SCALE GENOMIC DNA]</scope>
    <source>
        <strain evidence="2 3">FP101781</strain>
    </source>
</reference>
<comment type="caution">
    <text evidence="2">The sequence shown here is derived from an EMBL/GenBank/DDBJ whole genome shotgun (WGS) entry which is preliminary data.</text>
</comment>
<evidence type="ECO:0000256" key="1">
    <source>
        <dbReference type="SAM" id="MobiDB-lite"/>
    </source>
</evidence>
<organism evidence="2 3">
    <name type="scientific">Coprinellus micaceus</name>
    <name type="common">Glistening ink-cap mushroom</name>
    <name type="synonym">Coprinus micaceus</name>
    <dbReference type="NCBI Taxonomy" id="71717"/>
    <lineage>
        <taxon>Eukaryota</taxon>
        <taxon>Fungi</taxon>
        <taxon>Dikarya</taxon>
        <taxon>Basidiomycota</taxon>
        <taxon>Agaricomycotina</taxon>
        <taxon>Agaricomycetes</taxon>
        <taxon>Agaricomycetidae</taxon>
        <taxon>Agaricales</taxon>
        <taxon>Agaricineae</taxon>
        <taxon>Psathyrellaceae</taxon>
        <taxon>Coprinellus</taxon>
    </lineage>
</organism>
<keyword evidence="3" id="KW-1185">Reference proteome</keyword>
<protein>
    <submittedName>
        <fullName evidence="2">Uncharacterized protein</fullName>
    </submittedName>
</protein>
<gene>
    <name evidence="2" type="ORF">FA13DRAFT_165929</name>
</gene>
<feature type="region of interest" description="Disordered" evidence="1">
    <location>
        <begin position="87"/>
        <end position="110"/>
    </location>
</feature>
<feature type="compositionally biased region" description="Basic residues" evidence="1">
    <location>
        <begin position="183"/>
        <end position="192"/>
    </location>
</feature>
<evidence type="ECO:0000313" key="2">
    <source>
        <dbReference type="EMBL" id="TEB21150.1"/>
    </source>
</evidence>
<dbReference type="AlphaFoldDB" id="A0A4Y7SGX6"/>
<accession>A0A4Y7SGX6</accession>
<feature type="non-terminal residue" evidence="2">
    <location>
        <position position="1"/>
    </location>
</feature>
<sequence>IPRYLLQLVRLLTSRNLLFDPRFRIFTLAISKSTPLRAVMEPTANIHPNVSNLDRPDEMNSIRQDLADFVNAEEQQLDAELRVGENITSRGPNLNSASTQAPGQEPPSSRLQDAYISTQERMPPWFRVAMAEAMSQNRSSIMGAERPWVRLMIEALDSSHRPREPAQNQPPQPVQPNQARANRGQRKKRRNSGRCAYWKAPKMTKSEKKTRAIKARIGKIDGLSPLAMADLATKFMRELEFHRS</sequence>